<dbReference type="Proteomes" id="UP001604336">
    <property type="component" value="Unassembled WGS sequence"/>
</dbReference>
<accession>A0ABD1UIZ3</accession>
<gene>
    <name evidence="2" type="ORF">Adt_10011</name>
</gene>
<comment type="caution">
    <text evidence="2">The sequence shown here is derived from an EMBL/GenBank/DDBJ whole genome shotgun (WGS) entry which is preliminary data.</text>
</comment>
<organism evidence="2 3">
    <name type="scientific">Abeliophyllum distichum</name>
    <dbReference type="NCBI Taxonomy" id="126358"/>
    <lineage>
        <taxon>Eukaryota</taxon>
        <taxon>Viridiplantae</taxon>
        <taxon>Streptophyta</taxon>
        <taxon>Embryophyta</taxon>
        <taxon>Tracheophyta</taxon>
        <taxon>Spermatophyta</taxon>
        <taxon>Magnoliopsida</taxon>
        <taxon>eudicotyledons</taxon>
        <taxon>Gunneridae</taxon>
        <taxon>Pentapetalae</taxon>
        <taxon>asterids</taxon>
        <taxon>lamiids</taxon>
        <taxon>Lamiales</taxon>
        <taxon>Oleaceae</taxon>
        <taxon>Forsythieae</taxon>
        <taxon>Abeliophyllum</taxon>
    </lineage>
</organism>
<protein>
    <submittedName>
        <fullName evidence="2">Uncharacterized protein</fullName>
    </submittedName>
</protein>
<dbReference type="AlphaFoldDB" id="A0ABD1UIZ3"/>
<sequence>MIGKTYPRMLKWKTDVHVTGPQLEEEVFKHSQLEVIQFVATNEEENEIYVSGLFHKKQTTNEFGASSLRPAPEFLNQFGKEAGGSSYTVLDKQIVLYSDDSSLGRKQPSGEKVSKRWPICKKFQQAGVGARAKRRYSKDRSPEMVHEGGVEKGTRGERMELLSDFHNK</sequence>
<feature type="compositionally biased region" description="Basic and acidic residues" evidence="1">
    <location>
        <begin position="138"/>
        <end position="168"/>
    </location>
</feature>
<keyword evidence="3" id="KW-1185">Reference proteome</keyword>
<dbReference type="EMBL" id="JBFOLK010000003">
    <property type="protein sequence ID" value="KAL2524957.1"/>
    <property type="molecule type" value="Genomic_DNA"/>
</dbReference>
<name>A0ABD1UIZ3_9LAMI</name>
<evidence type="ECO:0000313" key="3">
    <source>
        <dbReference type="Proteomes" id="UP001604336"/>
    </source>
</evidence>
<reference evidence="3" key="1">
    <citation type="submission" date="2024-07" db="EMBL/GenBank/DDBJ databases">
        <title>Two chromosome-level genome assemblies of Korean endemic species Abeliophyllum distichum and Forsythia ovata (Oleaceae).</title>
        <authorList>
            <person name="Jang H."/>
        </authorList>
    </citation>
    <scope>NUCLEOTIDE SEQUENCE [LARGE SCALE GENOMIC DNA]</scope>
</reference>
<proteinExistence type="predicted"/>
<evidence type="ECO:0000256" key="1">
    <source>
        <dbReference type="SAM" id="MobiDB-lite"/>
    </source>
</evidence>
<feature type="region of interest" description="Disordered" evidence="1">
    <location>
        <begin position="131"/>
        <end position="168"/>
    </location>
</feature>
<evidence type="ECO:0000313" key="2">
    <source>
        <dbReference type="EMBL" id="KAL2524957.1"/>
    </source>
</evidence>